<dbReference type="KEGG" id="cvn:111112019"/>
<proteinExistence type="predicted"/>
<keyword evidence="7" id="KW-1185">Reference proteome</keyword>
<comment type="subcellular location">
    <subcellularLocation>
        <location evidence="1">Secreted</location>
    </subcellularLocation>
</comment>
<dbReference type="Pfam" id="PF00386">
    <property type="entry name" value="C1q"/>
    <property type="match status" value="1"/>
</dbReference>
<reference evidence="8" key="1">
    <citation type="submission" date="2025-08" db="UniProtKB">
        <authorList>
            <consortium name="RefSeq"/>
        </authorList>
    </citation>
    <scope>IDENTIFICATION</scope>
    <source>
        <tissue evidence="8">Whole sample</tissue>
    </source>
</reference>
<dbReference type="Proteomes" id="UP000694844">
    <property type="component" value="Chromosome 9"/>
</dbReference>
<keyword evidence="4" id="KW-0175">Coiled coil</keyword>
<keyword evidence="3 5" id="KW-0732">Signal</keyword>
<organism evidence="7 8">
    <name type="scientific">Crassostrea virginica</name>
    <name type="common">Eastern oyster</name>
    <dbReference type="NCBI Taxonomy" id="6565"/>
    <lineage>
        <taxon>Eukaryota</taxon>
        <taxon>Metazoa</taxon>
        <taxon>Spiralia</taxon>
        <taxon>Lophotrochozoa</taxon>
        <taxon>Mollusca</taxon>
        <taxon>Bivalvia</taxon>
        <taxon>Autobranchia</taxon>
        <taxon>Pteriomorphia</taxon>
        <taxon>Ostreida</taxon>
        <taxon>Ostreoidea</taxon>
        <taxon>Ostreidae</taxon>
        <taxon>Crassostrea</taxon>
    </lineage>
</organism>
<evidence type="ECO:0000313" key="7">
    <source>
        <dbReference type="Proteomes" id="UP000694844"/>
    </source>
</evidence>
<keyword evidence="2" id="KW-0964">Secreted</keyword>
<dbReference type="InterPro" id="IPR008983">
    <property type="entry name" value="Tumour_necrosis_fac-like_dom"/>
</dbReference>
<evidence type="ECO:0000313" key="8">
    <source>
        <dbReference type="RefSeq" id="XP_022305011.1"/>
    </source>
</evidence>
<dbReference type="PANTHER" id="PTHR22923:SF116">
    <property type="entry name" value="C1Q DOMAIN-CONTAINING PROTEIN"/>
    <property type="match status" value="1"/>
</dbReference>
<feature type="chain" id="PRO_5034918042" evidence="5">
    <location>
        <begin position="18"/>
        <end position="259"/>
    </location>
</feature>
<accession>A0A8B8BQ14</accession>
<dbReference type="SMART" id="SM00110">
    <property type="entry name" value="C1Q"/>
    <property type="match status" value="1"/>
</dbReference>
<evidence type="ECO:0000256" key="1">
    <source>
        <dbReference type="ARBA" id="ARBA00004613"/>
    </source>
</evidence>
<gene>
    <name evidence="8" type="primary">LOC111112019</name>
</gene>
<evidence type="ECO:0000256" key="2">
    <source>
        <dbReference type="ARBA" id="ARBA00022525"/>
    </source>
</evidence>
<dbReference type="AlphaFoldDB" id="A0A8B8BQ14"/>
<feature type="domain" description="C1q" evidence="6">
    <location>
        <begin position="131"/>
        <end position="259"/>
    </location>
</feature>
<evidence type="ECO:0000256" key="5">
    <source>
        <dbReference type="SAM" id="SignalP"/>
    </source>
</evidence>
<feature type="coiled-coil region" evidence="4">
    <location>
        <begin position="58"/>
        <end position="85"/>
    </location>
</feature>
<dbReference type="GeneID" id="111112019"/>
<name>A0A8B8BQ14_CRAVI</name>
<protein>
    <submittedName>
        <fullName evidence="8">Uncharacterized protein LOC111112019</fullName>
    </submittedName>
</protein>
<evidence type="ECO:0000256" key="3">
    <source>
        <dbReference type="ARBA" id="ARBA00022729"/>
    </source>
</evidence>
<dbReference type="PANTHER" id="PTHR22923">
    <property type="entry name" value="CEREBELLIN-RELATED"/>
    <property type="match status" value="1"/>
</dbReference>
<dbReference type="InterPro" id="IPR001073">
    <property type="entry name" value="C1q_dom"/>
</dbReference>
<evidence type="ECO:0000256" key="4">
    <source>
        <dbReference type="SAM" id="Coils"/>
    </source>
</evidence>
<evidence type="ECO:0000259" key="6">
    <source>
        <dbReference type="SMART" id="SM00110"/>
    </source>
</evidence>
<dbReference type="SUPFAM" id="SSF49842">
    <property type="entry name" value="TNF-like"/>
    <property type="match status" value="1"/>
</dbReference>
<dbReference type="InterPro" id="IPR050822">
    <property type="entry name" value="Cerebellin_Synaptic_Org"/>
</dbReference>
<feature type="signal peptide" evidence="5">
    <location>
        <begin position="1"/>
        <end position="17"/>
    </location>
</feature>
<dbReference type="GO" id="GO:0005576">
    <property type="term" value="C:extracellular region"/>
    <property type="evidence" value="ECO:0007669"/>
    <property type="project" value="UniProtKB-SubCell"/>
</dbReference>
<dbReference type="Gene3D" id="2.60.120.40">
    <property type="match status" value="1"/>
</dbReference>
<sequence>MLSRLGLVFLFVVQTNSLSNLTDDKTQTTTTFIRYLLNQETLIRMALDRKVNDLVNSMTAMENKMVTTKMEIAALRHENSALKAELQVQSNVTTLLSDTLKTTISSLKQSQDSQRELSFAVSSLQAFQKNMFLDAETSIGFTTRLYPAIYSNSTSIIRGSTILYNGGNAYNGTVFTCPSPGLYLFHVSMVTNTETNGIWIYKNSQRLTLAYAGDGEPQRNGASTSAAVWLDVGDQVYLRPYSSPLHVSGNSGFTGVKVN</sequence>
<dbReference type="RefSeq" id="XP_022305011.1">
    <property type="nucleotide sequence ID" value="XM_022449303.1"/>
</dbReference>